<keyword evidence="3" id="KW-1185">Reference proteome</keyword>
<dbReference type="Proteomes" id="UP001298753">
    <property type="component" value="Unassembled WGS sequence"/>
</dbReference>
<organism evidence="2 3">
    <name type="scientific">Agathobaculum butyriciproducens</name>
    <dbReference type="NCBI Taxonomy" id="1628085"/>
    <lineage>
        <taxon>Bacteria</taxon>
        <taxon>Bacillati</taxon>
        <taxon>Bacillota</taxon>
        <taxon>Clostridia</taxon>
        <taxon>Eubacteriales</taxon>
        <taxon>Butyricicoccaceae</taxon>
        <taxon>Agathobaculum</taxon>
    </lineage>
</organism>
<proteinExistence type="predicted"/>
<evidence type="ECO:0000313" key="2">
    <source>
        <dbReference type="EMBL" id="MCC2176717.1"/>
    </source>
</evidence>
<comment type="caution">
    <text evidence="2">The sequence shown here is derived from an EMBL/GenBank/DDBJ whole genome shotgun (WGS) entry which is preliminary data.</text>
</comment>
<evidence type="ECO:0000259" key="1">
    <source>
        <dbReference type="Pfam" id="PF12959"/>
    </source>
</evidence>
<name>A0AAW4W1E8_9FIRM</name>
<gene>
    <name evidence="2" type="ORF">LKD22_06205</name>
</gene>
<dbReference type="EMBL" id="JAJEPX010000014">
    <property type="protein sequence ID" value="MCC2176717.1"/>
    <property type="molecule type" value="Genomic_DNA"/>
</dbReference>
<dbReference type="GeneID" id="98660130"/>
<evidence type="ECO:0000313" key="3">
    <source>
        <dbReference type="Proteomes" id="UP001298753"/>
    </source>
</evidence>
<dbReference type="AlphaFoldDB" id="A0AAW4W1E8"/>
<feature type="domain" description="DUF3848" evidence="1">
    <location>
        <begin position="6"/>
        <end position="97"/>
    </location>
</feature>
<protein>
    <submittedName>
        <fullName evidence="2">DUF3848 domain-containing protein</fullName>
    </submittedName>
</protein>
<accession>A0AAW4W1E8</accession>
<dbReference type="RefSeq" id="WP_227600573.1">
    <property type="nucleotide sequence ID" value="NZ_JAJEPX010000014.1"/>
</dbReference>
<dbReference type="Pfam" id="PF12959">
    <property type="entry name" value="DUF3848"/>
    <property type="match status" value="1"/>
</dbReference>
<dbReference type="InterPro" id="IPR024380">
    <property type="entry name" value="DUF3848"/>
</dbReference>
<sequence length="109" mass="12918">MNNEELNTALYQKMKREQDKYRKWLVQCPPEEILSHAYEYVVREDILMSMEELNLPDDQAIALLKQRGPLDDVFKDFSKLETDYMETVCGAIELCAERKASKEQNREVR</sequence>
<reference evidence="2 3" key="1">
    <citation type="submission" date="2021-10" db="EMBL/GenBank/DDBJ databases">
        <title>Anaerobic single-cell dispensing facilitates the cultivation of human gut bacteria.</title>
        <authorList>
            <person name="Afrizal A."/>
        </authorList>
    </citation>
    <scope>NUCLEOTIDE SEQUENCE [LARGE SCALE GENOMIC DNA]</scope>
    <source>
        <strain evidence="2 3">CLA-AA-H270</strain>
    </source>
</reference>